<feature type="domain" description="CBS" evidence="5">
    <location>
        <begin position="7"/>
        <end position="63"/>
    </location>
</feature>
<keyword evidence="3" id="KW-0486">Methionine biosynthesis</keyword>
<proteinExistence type="predicted"/>
<accession>A0A062V297</accession>
<dbReference type="Proteomes" id="UP000027153">
    <property type="component" value="Unassembled WGS sequence"/>
</dbReference>
<keyword evidence="7" id="KW-1185">Reference proteome</keyword>
<evidence type="ECO:0000313" key="7">
    <source>
        <dbReference type="Proteomes" id="UP000027153"/>
    </source>
</evidence>
<dbReference type="Pfam" id="PF00571">
    <property type="entry name" value="CBS"/>
    <property type="match status" value="2"/>
</dbReference>
<protein>
    <submittedName>
        <fullName evidence="6">Putative signal-transduction protein</fullName>
    </submittedName>
</protein>
<keyword evidence="1" id="KW-0028">Amino-acid biosynthesis</keyword>
<dbReference type="PROSITE" id="PS51371">
    <property type="entry name" value="CBS"/>
    <property type="match status" value="2"/>
</dbReference>
<evidence type="ECO:0000256" key="1">
    <source>
        <dbReference type="ARBA" id="ARBA00022605"/>
    </source>
</evidence>
<evidence type="ECO:0000259" key="5">
    <source>
        <dbReference type="PROSITE" id="PS51371"/>
    </source>
</evidence>
<dbReference type="SMART" id="SM00116">
    <property type="entry name" value="CBS"/>
    <property type="match status" value="2"/>
</dbReference>
<keyword evidence="2 4" id="KW-0129">CBS domain</keyword>
<organism evidence="6 7">
    <name type="scientific">Candidatus Methanoperedens nitratireducens</name>
    <dbReference type="NCBI Taxonomy" id="1392998"/>
    <lineage>
        <taxon>Archaea</taxon>
        <taxon>Methanobacteriati</taxon>
        <taxon>Methanobacteriota</taxon>
        <taxon>Stenosarchaea group</taxon>
        <taxon>Methanomicrobia</taxon>
        <taxon>Methanosarcinales</taxon>
        <taxon>ANME-2 cluster</taxon>
        <taxon>Candidatus Methanoperedentaceae</taxon>
        <taxon>Candidatus Methanoperedens</taxon>
    </lineage>
</organism>
<feature type="domain" description="CBS" evidence="5">
    <location>
        <begin position="72"/>
        <end position="134"/>
    </location>
</feature>
<dbReference type="EMBL" id="JMIY01000001">
    <property type="protein sequence ID" value="KCZ73241.1"/>
    <property type="molecule type" value="Genomic_DNA"/>
</dbReference>
<evidence type="ECO:0000313" key="6">
    <source>
        <dbReference type="EMBL" id="KCZ73241.1"/>
    </source>
</evidence>
<evidence type="ECO:0000256" key="4">
    <source>
        <dbReference type="PROSITE-ProRule" id="PRU00703"/>
    </source>
</evidence>
<name>A0A062V297_9EURY</name>
<dbReference type="InterPro" id="IPR000644">
    <property type="entry name" value="CBS_dom"/>
</dbReference>
<dbReference type="Gene3D" id="3.10.580.10">
    <property type="entry name" value="CBS-domain"/>
    <property type="match status" value="1"/>
</dbReference>
<dbReference type="InterPro" id="IPR046342">
    <property type="entry name" value="CBS_dom_sf"/>
</dbReference>
<reference evidence="6 7" key="1">
    <citation type="journal article" date="2013" name="Nature">
        <title>Anaerobic oxidation of methane coupled to nitrate reduction in a novel archaeal lineage.</title>
        <authorList>
            <person name="Haroon M.F."/>
            <person name="Hu S."/>
            <person name="Shi Y."/>
            <person name="Imelfort M."/>
            <person name="Keller J."/>
            <person name="Hugenholtz P."/>
            <person name="Yuan Z."/>
            <person name="Tyson G.W."/>
        </authorList>
    </citation>
    <scope>NUCLEOTIDE SEQUENCE [LARGE SCALE GENOMIC DNA]</scope>
    <source>
        <strain evidence="6 7">ANME-2d</strain>
    </source>
</reference>
<dbReference type="AlphaFoldDB" id="A0A062V297"/>
<dbReference type="GO" id="GO:0009086">
    <property type="term" value="P:methionine biosynthetic process"/>
    <property type="evidence" value="ECO:0007669"/>
    <property type="project" value="UniProtKB-KW"/>
</dbReference>
<dbReference type="SUPFAM" id="SSF54631">
    <property type="entry name" value="CBS-domain pair"/>
    <property type="match status" value="1"/>
</dbReference>
<dbReference type="PANTHER" id="PTHR43080:SF2">
    <property type="entry name" value="CBS DOMAIN-CONTAINING PROTEIN"/>
    <property type="match status" value="1"/>
</dbReference>
<dbReference type="RefSeq" id="WP_048088511.1">
    <property type="nucleotide sequence ID" value="NZ_JMIY01000001.1"/>
</dbReference>
<dbReference type="InterPro" id="IPR051257">
    <property type="entry name" value="Diverse_CBS-Domain"/>
</dbReference>
<dbReference type="PANTHER" id="PTHR43080">
    <property type="entry name" value="CBS DOMAIN-CONTAINING PROTEIN CBSX3, MITOCHONDRIAL"/>
    <property type="match status" value="1"/>
</dbReference>
<gene>
    <name evidence="6" type="ORF">ANME2D_00304</name>
</gene>
<sequence>MKVSEIMTKNPITVDPEASAMDVARKMQEEKVGTVLVADRDHLEGIVIDRQIATKVVAAGKDPARTKVSEFMTRDPVTASPDMQLEDVSRMIGENKCRRIPIVESGRLMGIVSSADIAAHARECDVCINNILDEVAKAEK</sequence>
<evidence type="ECO:0000256" key="2">
    <source>
        <dbReference type="ARBA" id="ARBA00023122"/>
    </source>
</evidence>
<evidence type="ECO:0000256" key="3">
    <source>
        <dbReference type="ARBA" id="ARBA00023167"/>
    </source>
</evidence>
<comment type="caution">
    <text evidence="6">The sequence shown here is derived from an EMBL/GenBank/DDBJ whole genome shotgun (WGS) entry which is preliminary data.</text>
</comment>
<dbReference type="OrthoDB" id="43333at2157"/>